<reference evidence="3" key="1">
    <citation type="submission" date="2006-10" db="EMBL/GenBank/DDBJ databases">
        <title>Complete sequence of Solibacter usitatus Ellin6076.</title>
        <authorList>
            <consortium name="US DOE Joint Genome Institute"/>
            <person name="Copeland A."/>
            <person name="Lucas S."/>
            <person name="Lapidus A."/>
            <person name="Barry K."/>
            <person name="Detter J.C."/>
            <person name="Glavina del Rio T."/>
            <person name="Hammon N."/>
            <person name="Israni S."/>
            <person name="Dalin E."/>
            <person name="Tice H."/>
            <person name="Pitluck S."/>
            <person name="Thompson L.S."/>
            <person name="Brettin T."/>
            <person name="Bruce D."/>
            <person name="Han C."/>
            <person name="Tapia R."/>
            <person name="Gilna P."/>
            <person name="Schmutz J."/>
            <person name="Larimer F."/>
            <person name="Land M."/>
            <person name="Hauser L."/>
            <person name="Kyrpides N."/>
            <person name="Mikhailova N."/>
            <person name="Janssen P.H."/>
            <person name="Kuske C.R."/>
            <person name="Richardson P."/>
        </authorList>
    </citation>
    <scope>NUCLEOTIDE SEQUENCE</scope>
    <source>
        <strain evidence="3">Ellin6076</strain>
    </source>
</reference>
<feature type="chain" id="PRO_5004162565" description="DUF4476 domain-containing protein" evidence="2">
    <location>
        <begin position="20"/>
        <end position="267"/>
    </location>
</feature>
<dbReference type="EMBL" id="CP000473">
    <property type="protein sequence ID" value="ABJ87392.1"/>
    <property type="molecule type" value="Genomic_DNA"/>
</dbReference>
<name>Q01SH8_SOLUE</name>
<feature type="region of interest" description="Disordered" evidence="1">
    <location>
        <begin position="171"/>
        <end position="196"/>
    </location>
</feature>
<accession>Q01SH8</accession>
<keyword evidence="2" id="KW-0732">Signal</keyword>
<proteinExistence type="predicted"/>
<dbReference type="KEGG" id="sus:Acid_6468"/>
<sequence length="267" mass="28328" precursor="true">MKNLAVVCSLATLASSVFAQTATRSFGSVVFPGGATSPSAGITRTFGSAVFPGSAPVPVVRGGASPIVGARPTFPGVINTIPAQVNRNGQAFRHNNTPNGGRNTRNQTYVYAYPVYVGGGYDSGYANGYAPQEQGPPPLAGPPSNMTMVYPPNQRANPVMIQAGPDGEYYTSGGQRQGATVYDSPRAQQQATVDDTPEPAEVTRYLIAFKDHTIYSAVAYWADGDTLHYFTSGNTHNQVSVSLIDRDLTERLNKEMGTDFKLPSPAK</sequence>
<evidence type="ECO:0000256" key="2">
    <source>
        <dbReference type="SAM" id="SignalP"/>
    </source>
</evidence>
<dbReference type="OrthoDB" id="9922663at2"/>
<dbReference type="AlphaFoldDB" id="Q01SH8"/>
<dbReference type="InParanoid" id="Q01SH8"/>
<protein>
    <recommendedName>
        <fullName evidence="4">DUF4476 domain-containing protein</fullName>
    </recommendedName>
</protein>
<organism evidence="3">
    <name type="scientific">Solibacter usitatus (strain Ellin6076)</name>
    <dbReference type="NCBI Taxonomy" id="234267"/>
    <lineage>
        <taxon>Bacteria</taxon>
        <taxon>Pseudomonadati</taxon>
        <taxon>Acidobacteriota</taxon>
        <taxon>Terriglobia</taxon>
        <taxon>Bryobacterales</taxon>
        <taxon>Solibacteraceae</taxon>
        <taxon>Candidatus Solibacter</taxon>
    </lineage>
</organism>
<feature type="signal peptide" evidence="2">
    <location>
        <begin position="1"/>
        <end position="19"/>
    </location>
</feature>
<gene>
    <name evidence="3" type="ordered locus">Acid_6468</name>
</gene>
<evidence type="ECO:0000256" key="1">
    <source>
        <dbReference type="SAM" id="MobiDB-lite"/>
    </source>
</evidence>
<dbReference type="HOGENOM" id="CLU_1041705_0_0_0"/>
<evidence type="ECO:0008006" key="4">
    <source>
        <dbReference type="Google" id="ProtNLM"/>
    </source>
</evidence>
<dbReference type="STRING" id="234267.Acid_6468"/>
<evidence type="ECO:0000313" key="3">
    <source>
        <dbReference type="EMBL" id="ABJ87392.1"/>
    </source>
</evidence>